<sequence length="48" mass="5701">MDSETPIISPNCFIVRSWDFRSFLMLFSNCVNSFFLYYTLEFSSSKQT</sequence>
<name>A0A8S5QPX3_9CAUD</name>
<reference evidence="2" key="1">
    <citation type="journal article" date="2021" name="Proc. Natl. Acad. Sci. U.S.A.">
        <title>A Catalog of Tens of Thousands of Viruses from Human Metagenomes Reveals Hidden Associations with Chronic Diseases.</title>
        <authorList>
            <person name="Tisza M.J."/>
            <person name="Buck C.B."/>
        </authorList>
    </citation>
    <scope>NUCLEOTIDE SEQUENCE</scope>
    <source>
        <strain evidence="2">Ct8LX107</strain>
    </source>
</reference>
<dbReference type="EMBL" id="BK015706">
    <property type="protein sequence ID" value="DAE21042.1"/>
    <property type="molecule type" value="Genomic_DNA"/>
</dbReference>
<evidence type="ECO:0000313" key="2">
    <source>
        <dbReference type="EMBL" id="DAE21042.1"/>
    </source>
</evidence>
<keyword evidence="1" id="KW-1133">Transmembrane helix</keyword>
<accession>A0A8S5QPX3</accession>
<keyword evidence="1" id="KW-0472">Membrane</keyword>
<organism evidence="2">
    <name type="scientific">Siphoviridae sp. ct8LX107</name>
    <dbReference type="NCBI Taxonomy" id="2826169"/>
    <lineage>
        <taxon>Viruses</taxon>
        <taxon>Duplodnaviria</taxon>
        <taxon>Heunggongvirae</taxon>
        <taxon>Uroviricota</taxon>
        <taxon>Caudoviricetes</taxon>
    </lineage>
</organism>
<protein>
    <submittedName>
        <fullName evidence="2">Uncharacterized protein</fullName>
    </submittedName>
</protein>
<keyword evidence="1" id="KW-0812">Transmembrane</keyword>
<proteinExistence type="predicted"/>
<feature type="transmembrane region" description="Helical" evidence="1">
    <location>
        <begin position="20"/>
        <end position="40"/>
    </location>
</feature>
<evidence type="ECO:0000256" key="1">
    <source>
        <dbReference type="SAM" id="Phobius"/>
    </source>
</evidence>